<feature type="transmembrane region" description="Helical" evidence="1">
    <location>
        <begin position="56"/>
        <end position="77"/>
    </location>
</feature>
<evidence type="ECO:0000313" key="2">
    <source>
        <dbReference type="EMBL" id="AYV81048.1"/>
    </source>
</evidence>
<protein>
    <submittedName>
        <fullName evidence="2">Uncharacterized protein</fullName>
    </submittedName>
</protein>
<gene>
    <name evidence="2" type="ORF">Harvfovirus14_29</name>
</gene>
<keyword evidence="1" id="KW-0812">Transmembrane</keyword>
<accession>A0A3G5A1F7</accession>
<sequence length="85" mass="9628">MAFRIGSLISRSLVATSGSVVRFPIGPKSQRPFHSKPRCGDRYRYRYESSITRRQLLITFGYVGFSSASLLWGIYILKPKEKVAA</sequence>
<organism evidence="2">
    <name type="scientific">Harvfovirus sp</name>
    <dbReference type="NCBI Taxonomy" id="2487768"/>
    <lineage>
        <taxon>Viruses</taxon>
        <taxon>Varidnaviria</taxon>
        <taxon>Bamfordvirae</taxon>
        <taxon>Nucleocytoviricota</taxon>
        <taxon>Megaviricetes</taxon>
        <taxon>Imitervirales</taxon>
        <taxon>Mimiviridae</taxon>
        <taxon>Klosneuvirinae</taxon>
    </lineage>
</organism>
<evidence type="ECO:0000256" key="1">
    <source>
        <dbReference type="SAM" id="Phobius"/>
    </source>
</evidence>
<dbReference type="EMBL" id="MK072256">
    <property type="protein sequence ID" value="AYV81048.1"/>
    <property type="molecule type" value="Genomic_DNA"/>
</dbReference>
<proteinExistence type="predicted"/>
<keyword evidence="1" id="KW-0472">Membrane</keyword>
<keyword evidence="1" id="KW-1133">Transmembrane helix</keyword>
<reference evidence="2" key="1">
    <citation type="submission" date="2018-10" db="EMBL/GenBank/DDBJ databases">
        <title>Hidden diversity of soil giant viruses.</title>
        <authorList>
            <person name="Schulz F."/>
            <person name="Alteio L."/>
            <person name="Goudeau D."/>
            <person name="Ryan E.M."/>
            <person name="Malmstrom R.R."/>
            <person name="Blanchard J."/>
            <person name="Woyke T."/>
        </authorList>
    </citation>
    <scope>NUCLEOTIDE SEQUENCE</scope>
    <source>
        <strain evidence="2">HAV1</strain>
    </source>
</reference>
<name>A0A3G5A1F7_9VIRU</name>